<feature type="domain" description="Golvesin/Xly CBD-like" evidence="6">
    <location>
        <begin position="446"/>
        <end position="570"/>
    </location>
</feature>
<evidence type="ECO:0000259" key="6">
    <source>
        <dbReference type="Pfam" id="PF25275"/>
    </source>
</evidence>
<feature type="domain" description="DUF1549" evidence="3">
    <location>
        <begin position="178"/>
        <end position="385"/>
    </location>
</feature>
<keyword evidence="1" id="KW-0175">Coiled coil</keyword>
<feature type="domain" description="Cytochrome C Planctomycete-type" evidence="5">
    <location>
        <begin position="55"/>
        <end position="113"/>
    </location>
</feature>
<dbReference type="EC" id="4.2.2.12" evidence="7"/>
<dbReference type="Pfam" id="PF07583">
    <property type="entry name" value="PSCyt2"/>
    <property type="match status" value="1"/>
</dbReference>
<dbReference type="InterPro" id="IPR022655">
    <property type="entry name" value="DUF1553"/>
</dbReference>
<dbReference type="InterPro" id="IPR011444">
    <property type="entry name" value="DUF1549"/>
</dbReference>
<feature type="domain" description="DUF1553" evidence="4">
    <location>
        <begin position="673"/>
        <end position="918"/>
    </location>
</feature>
<dbReference type="EMBL" id="CP036317">
    <property type="protein sequence ID" value="QDV16205.1"/>
    <property type="molecule type" value="Genomic_DNA"/>
</dbReference>
<evidence type="ECO:0000259" key="3">
    <source>
        <dbReference type="Pfam" id="PF07583"/>
    </source>
</evidence>
<name>A0A518FIM4_9PLAN</name>
<protein>
    <submittedName>
        <fullName evidence="7">Xanthan lyase</fullName>
        <ecNumber evidence="7">4.2.2.12</ecNumber>
    </submittedName>
</protein>
<dbReference type="PANTHER" id="PTHR35889:SF3">
    <property type="entry name" value="F-BOX DOMAIN-CONTAINING PROTEIN"/>
    <property type="match status" value="1"/>
</dbReference>
<organism evidence="7 8">
    <name type="scientific">Gimesia panareensis</name>
    <dbReference type="NCBI Taxonomy" id="2527978"/>
    <lineage>
        <taxon>Bacteria</taxon>
        <taxon>Pseudomonadati</taxon>
        <taxon>Planctomycetota</taxon>
        <taxon>Planctomycetia</taxon>
        <taxon>Planctomycetales</taxon>
        <taxon>Planctomycetaceae</taxon>
        <taxon>Gimesia</taxon>
    </lineage>
</organism>
<evidence type="ECO:0000256" key="2">
    <source>
        <dbReference type="SAM" id="SignalP"/>
    </source>
</evidence>
<evidence type="ECO:0000256" key="1">
    <source>
        <dbReference type="SAM" id="Coils"/>
    </source>
</evidence>
<accession>A0A518FIM4</accession>
<evidence type="ECO:0000313" key="8">
    <source>
        <dbReference type="Proteomes" id="UP000320839"/>
    </source>
</evidence>
<dbReference type="GO" id="GO:0047492">
    <property type="term" value="F:xanthan lyase activity"/>
    <property type="evidence" value="ECO:0007669"/>
    <property type="project" value="UniProtKB-EC"/>
</dbReference>
<dbReference type="Pfam" id="PF25275">
    <property type="entry name" value="Golvesin_C"/>
    <property type="match status" value="1"/>
</dbReference>
<evidence type="ECO:0000259" key="5">
    <source>
        <dbReference type="Pfam" id="PF07635"/>
    </source>
</evidence>
<dbReference type="Pfam" id="PF07587">
    <property type="entry name" value="PSD1"/>
    <property type="match status" value="1"/>
</dbReference>
<feature type="signal peptide" evidence="2">
    <location>
        <begin position="1"/>
        <end position="28"/>
    </location>
</feature>
<dbReference type="InterPro" id="IPR011429">
    <property type="entry name" value="Cyt_c_Planctomycete-type"/>
</dbReference>
<gene>
    <name evidence="7" type="primary">xly_1</name>
    <name evidence="7" type="ORF">Pan153_08260</name>
</gene>
<reference evidence="7 8" key="1">
    <citation type="submission" date="2019-02" db="EMBL/GenBank/DDBJ databases">
        <title>Deep-cultivation of Planctomycetes and their phenomic and genomic characterization uncovers novel biology.</title>
        <authorList>
            <person name="Wiegand S."/>
            <person name="Jogler M."/>
            <person name="Boedeker C."/>
            <person name="Pinto D."/>
            <person name="Vollmers J."/>
            <person name="Rivas-Marin E."/>
            <person name="Kohn T."/>
            <person name="Peeters S.H."/>
            <person name="Heuer A."/>
            <person name="Rast P."/>
            <person name="Oberbeckmann S."/>
            <person name="Bunk B."/>
            <person name="Jeske O."/>
            <person name="Meyerdierks A."/>
            <person name="Storesund J.E."/>
            <person name="Kallscheuer N."/>
            <person name="Luecker S."/>
            <person name="Lage O.M."/>
            <person name="Pohl T."/>
            <person name="Merkel B.J."/>
            <person name="Hornburger P."/>
            <person name="Mueller R.-W."/>
            <person name="Bruemmer F."/>
            <person name="Labrenz M."/>
            <person name="Spormann A.M."/>
            <person name="Op den Camp H."/>
            <person name="Overmann J."/>
            <person name="Amann R."/>
            <person name="Jetten M.S.M."/>
            <person name="Mascher T."/>
            <person name="Medema M.H."/>
            <person name="Devos D.P."/>
            <person name="Kaster A.-K."/>
            <person name="Ovreas L."/>
            <person name="Rohde M."/>
            <person name="Galperin M.Y."/>
            <person name="Jogler C."/>
        </authorList>
    </citation>
    <scope>NUCLEOTIDE SEQUENCE [LARGE SCALE GENOMIC DNA]</scope>
    <source>
        <strain evidence="7 8">Pan153</strain>
    </source>
</reference>
<dbReference type="Proteomes" id="UP000320839">
    <property type="component" value="Chromosome"/>
</dbReference>
<proteinExistence type="predicted"/>
<keyword evidence="2" id="KW-0732">Signal</keyword>
<dbReference type="PANTHER" id="PTHR35889">
    <property type="entry name" value="CYCLOINULO-OLIGOSACCHARIDE FRUCTANOTRANSFERASE-RELATED"/>
    <property type="match status" value="1"/>
</dbReference>
<keyword evidence="7" id="KW-0456">Lyase</keyword>
<feature type="coiled-coil region" evidence="1">
    <location>
        <begin position="589"/>
        <end position="616"/>
    </location>
</feature>
<evidence type="ECO:0000259" key="4">
    <source>
        <dbReference type="Pfam" id="PF07587"/>
    </source>
</evidence>
<feature type="chain" id="PRO_5022058977" evidence="2">
    <location>
        <begin position="29"/>
        <end position="950"/>
    </location>
</feature>
<dbReference type="RefSeq" id="WP_145454147.1">
    <property type="nucleotide sequence ID" value="NZ_CP036317.1"/>
</dbReference>
<dbReference type="AlphaFoldDB" id="A0A518FIM4"/>
<evidence type="ECO:0000313" key="7">
    <source>
        <dbReference type="EMBL" id="QDV16205.1"/>
    </source>
</evidence>
<dbReference type="InterPro" id="IPR033803">
    <property type="entry name" value="CBD-like_Golvesin-Xly"/>
</dbReference>
<dbReference type="Pfam" id="PF07635">
    <property type="entry name" value="PSCyt1"/>
    <property type="match status" value="1"/>
</dbReference>
<dbReference type="OrthoDB" id="127107at2"/>
<feature type="coiled-coil region" evidence="1">
    <location>
        <begin position="410"/>
        <end position="444"/>
    </location>
</feature>
<sequence precursor="true">MRRHTRHSCFMRLASLVALALSSLQALSAAEDAPLKEHETEFFESKIRPVLIKHCYECHAADAKSIRGGLLLDTRAGTLQGGDSGPSVVPGKPAESLLLESLRYESYEMPPAGKLPDEVIQDFETWIKMGAPDPRKGKHKVVSQQIDIEAGREFWSFQPVKQQAPPQVKAQAWSQSAIDRFIRARQKSLAPADLADRTTLVRRLYYDLTGLPPTPAQIDQYLNDSSDEATARLVDQLLASPHFGERWGRYWLDVARYSQSTGGGRSLLYNSAWRYRNYVIDAFNQDKPFHQFIKEQIAGDLLNTDDYRERQDQLIATAFLLLGPTNYEQQDKEQLRMDVIDEQIQTIGRAFLGMTLGCARCHDHKFDPIPATDYYALAGILRSTKVLTPGNVSGWTKRPLPLPGQQEQARIEYENALAQLTADQQAKQKELKQLKAELNTITLDDSAATLVGDWKQSTFYKDFIGKGYIHDQQQAKGQKLVKFTPRKLKSGRYDVQLAYNSAESRASRVPVTIKTATGEKTVYVNQRVQPTDGTFASLGKFDFQGTEEEEIVVSNAGTDGYVIVDAIRFISIPVKTSDGKPEQEINPDYLQTLNKIKATQREIKALREEIAERKQNAPPEVPEVMSVYEAEDPGDYHLLIRGNVHQLGKKVPRGFITVAQTKTTPAIPADASGRLQLAEWVASPENPLTARVYANRIWQHLFGSGLVRTVDNLGVRGETPSHPELLDYLAERLIEHGWSTKALIREIVLTRTYQLSSHSTAEQRAADPDNRLLTHQNHRRLDAEAIRDTILFVSGDLDLTQHEQTVRPGTKSEYGYEFKNNYRSVYIPVFRNRLHELLAVFDFPDPNLSVGRRNTSTLSTQALYLMNNPFVMQQAEQIAKRLNNEYPTDQSARIDALFRIMLGRLPHQSEKANAERFLSQSNTKGASDQLEAWTAFCQTMIACIDFRYLQ</sequence>